<evidence type="ECO:0000256" key="1">
    <source>
        <dbReference type="SAM" id="MobiDB-lite"/>
    </source>
</evidence>
<dbReference type="EMBL" id="BAAALD010000005">
    <property type="protein sequence ID" value="GAA1071749.1"/>
    <property type="molecule type" value="Genomic_DNA"/>
</dbReference>
<comment type="caution">
    <text evidence="3">The sequence shown here is derived from an EMBL/GenBank/DDBJ whole genome shotgun (WGS) entry which is preliminary data.</text>
</comment>
<proteinExistence type="predicted"/>
<dbReference type="Proteomes" id="UP001499987">
    <property type="component" value="Unassembled WGS sequence"/>
</dbReference>
<reference evidence="3 4" key="1">
    <citation type="journal article" date="2019" name="Int. J. Syst. Evol. Microbiol.">
        <title>The Global Catalogue of Microorganisms (GCM) 10K type strain sequencing project: providing services to taxonomists for standard genome sequencing and annotation.</title>
        <authorList>
            <consortium name="The Broad Institute Genomics Platform"/>
            <consortium name="The Broad Institute Genome Sequencing Center for Infectious Disease"/>
            <person name="Wu L."/>
            <person name="Ma J."/>
        </authorList>
    </citation>
    <scope>NUCLEOTIDE SEQUENCE [LARGE SCALE GENOMIC DNA]</scope>
    <source>
        <strain evidence="3 4">JCM 13002</strain>
    </source>
</reference>
<dbReference type="SUPFAM" id="SSF160904">
    <property type="entry name" value="Jann2411-like"/>
    <property type="match status" value="1"/>
</dbReference>
<dbReference type="RefSeq" id="WP_344622135.1">
    <property type="nucleotide sequence ID" value="NZ_BAAALD010000005.1"/>
</dbReference>
<dbReference type="PANTHER" id="PTHR35525:SF3">
    <property type="entry name" value="BLL6575 PROTEIN"/>
    <property type="match status" value="1"/>
</dbReference>
<keyword evidence="4" id="KW-1185">Reference proteome</keyword>
<dbReference type="InterPro" id="IPR021005">
    <property type="entry name" value="Znf_CGNR"/>
</dbReference>
<evidence type="ECO:0000259" key="2">
    <source>
        <dbReference type="Pfam" id="PF11706"/>
    </source>
</evidence>
<dbReference type="Pfam" id="PF11706">
    <property type="entry name" value="zf-CGNR"/>
    <property type="match status" value="1"/>
</dbReference>
<feature type="domain" description="Zinc finger CGNR" evidence="2">
    <location>
        <begin position="187"/>
        <end position="230"/>
    </location>
</feature>
<dbReference type="PANTHER" id="PTHR35525">
    <property type="entry name" value="BLL6575 PROTEIN"/>
    <property type="match status" value="1"/>
</dbReference>
<accession>A0ABN1TBK7</accession>
<name>A0ABN1TBK7_9ACTN</name>
<dbReference type="InterPro" id="IPR023286">
    <property type="entry name" value="ABATE_dom_sf"/>
</dbReference>
<evidence type="ECO:0000313" key="4">
    <source>
        <dbReference type="Proteomes" id="UP001499987"/>
    </source>
</evidence>
<organism evidence="3 4">
    <name type="scientific">Kitasatospora arboriphila</name>
    <dbReference type="NCBI Taxonomy" id="258052"/>
    <lineage>
        <taxon>Bacteria</taxon>
        <taxon>Bacillati</taxon>
        <taxon>Actinomycetota</taxon>
        <taxon>Actinomycetes</taxon>
        <taxon>Kitasatosporales</taxon>
        <taxon>Streptomycetaceae</taxon>
        <taxon>Kitasatospora</taxon>
    </lineage>
</organism>
<evidence type="ECO:0000313" key="3">
    <source>
        <dbReference type="EMBL" id="GAA1071749.1"/>
    </source>
</evidence>
<gene>
    <name evidence="3" type="ORF">GCM10009663_08880</name>
</gene>
<dbReference type="InterPro" id="IPR010852">
    <property type="entry name" value="ABATE"/>
</dbReference>
<dbReference type="Gene3D" id="1.10.3300.10">
    <property type="entry name" value="Jann2411-like domain"/>
    <property type="match status" value="1"/>
</dbReference>
<dbReference type="Pfam" id="PF07336">
    <property type="entry name" value="ABATE"/>
    <property type="match status" value="1"/>
</dbReference>
<sequence length="247" mass="26709">MRAHGTPLTTLADARVTLLDLALGVPGPDRRWHGPAGTAGGRSPDPADRRPLLGEPLALDLLNTRWDAPAGTRDLLDDLDGYRIWLSSAGLAGLCPADGAALSATRHTREALQATLSPPYDQRRPGRAPADPDAVREVDRLLGRGALRYRLTADGPATTVEVDDPAWLAGWLALDDYLQLLGTAPERIRSCAGPHRLPLWFLDTSRNGMRRWCSMAECGNRAKAARHYRRLRAEQPAARGGARVAVG</sequence>
<protein>
    <recommendedName>
        <fullName evidence="2">Zinc finger CGNR domain-containing protein</fullName>
    </recommendedName>
</protein>
<feature type="region of interest" description="Disordered" evidence="1">
    <location>
        <begin position="27"/>
        <end position="52"/>
    </location>
</feature>